<keyword evidence="2" id="KW-0496">Mitochondrion</keyword>
<keyword evidence="1" id="KW-1133">Transmembrane helix</keyword>
<evidence type="ECO:0000256" key="1">
    <source>
        <dbReference type="SAM" id="Phobius"/>
    </source>
</evidence>
<sequence length="150" mass="16932">MVTTEVYFMEILISLLSSISLYLLFSFAYLGTYIFFFDTRKGAFCPPSALALPSICPRKEPYASALSPNLLCPFTRPTPETLYLCPEKRPTPQSGPHILLARLARKLLALCAGTCFPSSFHFNYETTFYTPLGTYFQSSAGQRWEELTKL</sequence>
<gene>
    <name evidence="2" type="ORF">ABT39_MTgene1404</name>
</gene>
<keyword evidence="1" id="KW-0812">Transmembrane</keyword>
<accession>A0A101LWN4</accession>
<feature type="transmembrane region" description="Helical" evidence="1">
    <location>
        <begin position="6"/>
        <end position="31"/>
    </location>
</feature>
<organism evidence="2">
    <name type="scientific">Picea glauca</name>
    <name type="common">White spruce</name>
    <name type="synonym">Pinus glauca</name>
    <dbReference type="NCBI Taxonomy" id="3330"/>
    <lineage>
        <taxon>Eukaryota</taxon>
        <taxon>Viridiplantae</taxon>
        <taxon>Streptophyta</taxon>
        <taxon>Embryophyta</taxon>
        <taxon>Tracheophyta</taxon>
        <taxon>Spermatophyta</taxon>
        <taxon>Pinopsida</taxon>
        <taxon>Pinidae</taxon>
        <taxon>Conifers I</taxon>
        <taxon>Pinales</taxon>
        <taxon>Pinaceae</taxon>
        <taxon>Picea</taxon>
    </lineage>
</organism>
<reference evidence="2" key="1">
    <citation type="journal article" date="2015" name="Genome Biol. Evol.">
        <title>Organellar Genomes of White Spruce (Picea glauca): Assembly and Annotation.</title>
        <authorList>
            <person name="Jackman S.D."/>
            <person name="Warren R.L."/>
            <person name="Gibb E.A."/>
            <person name="Vandervalk B.P."/>
            <person name="Mohamadi H."/>
            <person name="Chu J."/>
            <person name="Raymond A."/>
            <person name="Pleasance S."/>
            <person name="Coope R."/>
            <person name="Wildung M.R."/>
            <person name="Ritland C.E."/>
            <person name="Bousquet J."/>
            <person name="Jones S.J."/>
            <person name="Bohlmann J."/>
            <person name="Birol I."/>
        </authorList>
    </citation>
    <scope>NUCLEOTIDE SEQUENCE [LARGE SCALE GENOMIC DNA]</scope>
    <source>
        <tissue evidence="2">Flushing bud</tissue>
    </source>
</reference>
<name>A0A101LWN4_PICGL</name>
<keyword evidence="1" id="KW-0472">Membrane</keyword>
<comment type="caution">
    <text evidence="2">The sequence shown here is derived from an EMBL/GenBank/DDBJ whole genome shotgun (WGS) entry which is preliminary data.</text>
</comment>
<geneLocation type="mitochondrion" evidence="2"/>
<dbReference type="AlphaFoldDB" id="A0A101LWN4"/>
<proteinExistence type="predicted"/>
<dbReference type="EMBL" id="LKAM01000010">
    <property type="protein sequence ID" value="KUM46724.1"/>
    <property type="molecule type" value="Genomic_DNA"/>
</dbReference>
<evidence type="ECO:0000313" key="2">
    <source>
        <dbReference type="EMBL" id="KUM46724.1"/>
    </source>
</evidence>
<protein>
    <submittedName>
        <fullName evidence="2">Uncharacterized protein</fullName>
    </submittedName>
</protein>